<feature type="transmembrane region" description="Helical" evidence="28">
    <location>
        <begin position="28"/>
        <end position="54"/>
    </location>
</feature>
<comment type="similarity">
    <text evidence="4">In the N-terminal section; belongs to the glycosyltransferase 51 family.</text>
</comment>
<sequence length="795" mass="87287">MTEPHHPPARAPSVSWARRLTRLFIRSLLAVSGLALGGVLAAAIVGAFVFALTFPKLPELDALTDYQPRLPLRVFAADGTLLGEFGEERRTFVPVSAIPKDMINAVLAIEDARFYEHHGVDYIGLLRAALAQLESAGSQGASTITMQVARNFFLSTEKTLSRKLFEVMLSLKIEHELSKERILEIYMNQIYLGQRAYGFAAAAEVYFGKRLGELSVAECAMLAGLPKAPSAYNPIVNPKRAVVRQRYIIERMHDQGFITPEQRDTALAQTLKYRTTPDRHAQADYVTEMARQTVHASFGGEAYTRGLNVTLTIDAAEQQAAYKALRKGLLDYEARQAFRGPEAHVELPENANALDPRIAEALSDRPEGDELRPAVVLTVEPRRLTLALQNGESVTLAGDALKFAAAGLHPKADPKVQLRRGSIVRVMRNAKGEWRMIQMPEVEGALVSLDPQTGELKALVGGFDFSRNKFNHVTQAWRQPGSSFKPFIYSAAIEKGFNPSSVVDDSPLFFDAGSTGSQPWEPKNYDGTFDGPITLRRALAKSKNMVSIRLLMSVGVENARDWVTRFGFDRDKHDPYLTMALGSGSVTPLQVASAYGVFANGGYLVRPGLISRIADNRGKVLYQARFQAPDEAQRTLPARNAFVMNTLLQEVTRAGTAAKAPVQLKRTDLYGKTGTTNDAMDAWFAGFQPSRVAVVWIGFDTPKKLGDRETGGGLALPVWIDYMGVALRQQPVMEYTPPEGITSVNGEWLYVESAQEGGVNRLSLPASPASAPLPAEPAGPRTTEAERRSILELFR</sequence>
<evidence type="ECO:0000256" key="16">
    <source>
        <dbReference type="ARBA" id="ARBA00022968"/>
    </source>
</evidence>
<evidence type="ECO:0000256" key="12">
    <source>
        <dbReference type="ARBA" id="ARBA00022679"/>
    </source>
</evidence>
<dbReference type="PANTHER" id="PTHR32282">
    <property type="entry name" value="BINDING PROTEIN TRANSPEPTIDASE, PUTATIVE-RELATED"/>
    <property type="match status" value="1"/>
</dbReference>
<dbReference type="GO" id="GO:0071555">
    <property type="term" value="P:cell wall organization"/>
    <property type="evidence" value="ECO:0007669"/>
    <property type="project" value="UniProtKB-KW"/>
</dbReference>
<organism evidence="32 33">
    <name type="scientific">Ideonella livida</name>
    <dbReference type="NCBI Taxonomy" id="2707176"/>
    <lineage>
        <taxon>Bacteria</taxon>
        <taxon>Pseudomonadati</taxon>
        <taxon>Pseudomonadota</taxon>
        <taxon>Betaproteobacteria</taxon>
        <taxon>Burkholderiales</taxon>
        <taxon>Sphaerotilaceae</taxon>
        <taxon>Ideonella</taxon>
    </lineage>
</organism>
<gene>
    <name evidence="32" type="ORF">G3A44_14270</name>
</gene>
<evidence type="ECO:0000313" key="32">
    <source>
        <dbReference type="EMBL" id="NDY92351.1"/>
    </source>
</evidence>
<evidence type="ECO:0000256" key="7">
    <source>
        <dbReference type="ARBA" id="ARBA00022475"/>
    </source>
</evidence>
<dbReference type="InterPro" id="IPR036950">
    <property type="entry name" value="PBP_transglycosylase"/>
</dbReference>
<dbReference type="GO" id="GO:0009002">
    <property type="term" value="F:serine-type D-Ala-D-Ala carboxypeptidase activity"/>
    <property type="evidence" value="ECO:0007669"/>
    <property type="project" value="UniProtKB-EC"/>
</dbReference>
<comment type="subcellular location">
    <subcellularLocation>
        <location evidence="1">Cell inner membrane</location>
        <topology evidence="1">Single-pass type II membrane protein</topology>
    </subcellularLocation>
</comment>
<evidence type="ECO:0000256" key="11">
    <source>
        <dbReference type="ARBA" id="ARBA00022676"/>
    </source>
</evidence>
<evidence type="ECO:0000256" key="4">
    <source>
        <dbReference type="ARBA" id="ARBA00007739"/>
    </source>
</evidence>
<name>A0A7C9PIW6_9BURK</name>
<dbReference type="Pfam" id="PF17092">
    <property type="entry name" value="PCB_OB"/>
    <property type="match status" value="1"/>
</dbReference>
<dbReference type="GO" id="GO:0008360">
    <property type="term" value="P:regulation of cell shape"/>
    <property type="evidence" value="ECO:0007669"/>
    <property type="project" value="UniProtKB-KW"/>
</dbReference>
<protein>
    <recommendedName>
        <fullName evidence="6">Penicillin-binding protein 1A</fullName>
        <ecNumber evidence="24">2.4.99.28</ecNumber>
        <ecNumber evidence="5">3.4.16.4</ecNumber>
    </recommendedName>
</protein>
<evidence type="ECO:0000256" key="18">
    <source>
        <dbReference type="ARBA" id="ARBA00022989"/>
    </source>
</evidence>
<evidence type="ECO:0000256" key="25">
    <source>
        <dbReference type="ARBA" id="ARBA00049902"/>
    </source>
</evidence>
<evidence type="ECO:0000256" key="26">
    <source>
        <dbReference type="ARBA" id="ARBA00060592"/>
    </source>
</evidence>
<evidence type="ECO:0000256" key="28">
    <source>
        <dbReference type="SAM" id="Phobius"/>
    </source>
</evidence>
<keyword evidence="10" id="KW-0645">Protease</keyword>
<evidence type="ECO:0000256" key="8">
    <source>
        <dbReference type="ARBA" id="ARBA00022519"/>
    </source>
</evidence>
<dbReference type="EC" id="2.4.99.28" evidence="24"/>
<evidence type="ECO:0000259" key="31">
    <source>
        <dbReference type="Pfam" id="PF17092"/>
    </source>
</evidence>
<dbReference type="AlphaFoldDB" id="A0A7C9PIW6"/>
<keyword evidence="21" id="KW-0511">Multifunctional enzyme</keyword>
<evidence type="ECO:0000256" key="19">
    <source>
        <dbReference type="ARBA" id="ARBA00023136"/>
    </source>
</evidence>
<dbReference type="SUPFAM" id="SSF56601">
    <property type="entry name" value="beta-lactamase/transpeptidase-like"/>
    <property type="match status" value="1"/>
</dbReference>
<dbReference type="RefSeq" id="WP_163458205.1">
    <property type="nucleotide sequence ID" value="NZ_JAAGOH010000017.1"/>
</dbReference>
<keyword evidence="8" id="KW-0997">Cell inner membrane</keyword>
<dbReference type="GO" id="GO:0009252">
    <property type="term" value="P:peptidoglycan biosynthetic process"/>
    <property type="evidence" value="ECO:0007669"/>
    <property type="project" value="UniProtKB-UniPathway"/>
</dbReference>
<dbReference type="InterPro" id="IPR050396">
    <property type="entry name" value="Glycosyltr_51/Transpeptidase"/>
</dbReference>
<keyword evidence="7" id="KW-1003">Cell membrane</keyword>
<keyword evidence="20" id="KW-0046">Antibiotic resistance</keyword>
<dbReference type="EC" id="3.4.16.4" evidence="5"/>
<evidence type="ECO:0000259" key="30">
    <source>
        <dbReference type="Pfam" id="PF00912"/>
    </source>
</evidence>
<keyword evidence="17" id="KW-0573">Peptidoglycan synthesis</keyword>
<dbReference type="Proteomes" id="UP000484255">
    <property type="component" value="Unassembled WGS sequence"/>
</dbReference>
<proteinExistence type="inferred from homology"/>
<evidence type="ECO:0000256" key="15">
    <source>
        <dbReference type="ARBA" id="ARBA00022960"/>
    </source>
</evidence>
<dbReference type="GO" id="GO:0008955">
    <property type="term" value="F:peptidoglycan glycosyltransferase activity"/>
    <property type="evidence" value="ECO:0007669"/>
    <property type="project" value="UniProtKB-EC"/>
</dbReference>
<dbReference type="GO" id="GO:0006508">
    <property type="term" value="P:proteolysis"/>
    <property type="evidence" value="ECO:0007669"/>
    <property type="project" value="UniProtKB-KW"/>
</dbReference>
<dbReference type="GO" id="GO:0005886">
    <property type="term" value="C:plasma membrane"/>
    <property type="evidence" value="ECO:0007669"/>
    <property type="project" value="UniProtKB-SubCell"/>
</dbReference>
<feature type="region of interest" description="Disordered" evidence="27">
    <location>
        <begin position="761"/>
        <end position="785"/>
    </location>
</feature>
<accession>A0A7C9PIW6</accession>
<dbReference type="Gene3D" id="1.10.3810.10">
    <property type="entry name" value="Biosynthetic peptidoglycan transglycosylase-like"/>
    <property type="match status" value="1"/>
</dbReference>
<keyword evidence="11" id="KW-0328">Glycosyltransferase</keyword>
<keyword evidence="9" id="KW-0121">Carboxypeptidase</keyword>
<evidence type="ECO:0000256" key="5">
    <source>
        <dbReference type="ARBA" id="ARBA00012448"/>
    </source>
</evidence>
<dbReference type="Pfam" id="PF00905">
    <property type="entry name" value="Transpeptidase"/>
    <property type="match status" value="1"/>
</dbReference>
<evidence type="ECO:0000313" key="33">
    <source>
        <dbReference type="Proteomes" id="UP000484255"/>
    </source>
</evidence>
<evidence type="ECO:0000256" key="27">
    <source>
        <dbReference type="SAM" id="MobiDB-lite"/>
    </source>
</evidence>
<evidence type="ECO:0000256" key="10">
    <source>
        <dbReference type="ARBA" id="ARBA00022670"/>
    </source>
</evidence>
<feature type="domain" description="Penicillin-binding protein transpeptidase" evidence="29">
    <location>
        <begin position="444"/>
        <end position="708"/>
    </location>
</feature>
<dbReference type="FunFam" id="1.10.3810.10:FF:000003">
    <property type="entry name" value="Penicillin-binding protein 1a"/>
    <property type="match status" value="1"/>
</dbReference>
<dbReference type="InterPro" id="IPR001264">
    <property type="entry name" value="Glyco_trans_51"/>
</dbReference>
<evidence type="ECO:0000256" key="3">
    <source>
        <dbReference type="ARBA" id="ARBA00007090"/>
    </source>
</evidence>
<keyword evidence="16" id="KW-0735">Signal-anchor</keyword>
<comment type="catalytic activity">
    <reaction evidence="25">
        <text>[GlcNAc-(1-&gt;4)-Mur2Ac(oyl-L-Ala-gamma-D-Glu-L-Lys-D-Ala-D-Ala)](n)-di-trans,octa-cis-undecaprenyl diphosphate + beta-D-GlcNAc-(1-&gt;4)-Mur2Ac(oyl-L-Ala-gamma-D-Glu-L-Lys-D-Ala-D-Ala)-di-trans,octa-cis-undecaprenyl diphosphate = [GlcNAc-(1-&gt;4)-Mur2Ac(oyl-L-Ala-gamma-D-Glu-L-Lys-D-Ala-D-Ala)](n+1)-di-trans,octa-cis-undecaprenyl diphosphate + di-trans,octa-cis-undecaprenyl diphosphate + H(+)</text>
        <dbReference type="Rhea" id="RHEA:23708"/>
        <dbReference type="Rhea" id="RHEA-COMP:9602"/>
        <dbReference type="Rhea" id="RHEA-COMP:9603"/>
        <dbReference type="ChEBI" id="CHEBI:15378"/>
        <dbReference type="ChEBI" id="CHEBI:58405"/>
        <dbReference type="ChEBI" id="CHEBI:60033"/>
        <dbReference type="ChEBI" id="CHEBI:78435"/>
        <dbReference type="EC" id="2.4.99.28"/>
    </reaction>
</comment>
<dbReference type="NCBIfam" id="TIGR02074">
    <property type="entry name" value="PBP_1a_fam"/>
    <property type="match status" value="1"/>
</dbReference>
<reference evidence="32 33" key="1">
    <citation type="submission" date="2020-02" db="EMBL/GenBank/DDBJ databases">
        <title>Ideonella bacterium strain TBM-1.</title>
        <authorList>
            <person name="Chen W.-M."/>
        </authorList>
    </citation>
    <scope>NUCLEOTIDE SEQUENCE [LARGE SCALE GENOMIC DNA]</scope>
    <source>
        <strain evidence="32 33">TBM-1</strain>
    </source>
</reference>
<dbReference type="InterPro" id="IPR001460">
    <property type="entry name" value="PCN-bd_Tpept"/>
</dbReference>
<keyword evidence="22" id="KW-0961">Cell wall biogenesis/degradation</keyword>
<comment type="similarity">
    <text evidence="3">In the C-terminal section; belongs to the transpeptidase family.</text>
</comment>
<evidence type="ECO:0000256" key="20">
    <source>
        <dbReference type="ARBA" id="ARBA00023251"/>
    </source>
</evidence>
<keyword evidence="13 28" id="KW-0812">Transmembrane</keyword>
<comment type="caution">
    <text evidence="32">The sequence shown here is derived from an EMBL/GenBank/DDBJ whole genome shotgun (WGS) entry which is preliminary data.</text>
</comment>
<feature type="domain" description="Glycosyl transferase family 51" evidence="30">
    <location>
        <begin position="79"/>
        <end position="253"/>
    </location>
</feature>
<evidence type="ECO:0000256" key="13">
    <source>
        <dbReference type="ARBA" id="ARBA00022692"/>
    </source>
</evidence>
<evidence type="ECO:0000256" key="6">
    <source>
        <dbReference type="ARBA" id="ARBA00018638"/>
    </source>
</evidence>
<dbReference type="PANTHER" id="PTHR32282:SF27">
    <property type="entry name" value="PENICILLIN-BINDING PROTEIN 1A"/>
    <property type="match status" value="1"/>
</dbReference>
<keyword evidence="14" id="KW-0378">Hydrolase</keyword>
<comment type="catalytic activity">
    <reaction evidence="23">
        <text>Preferential cleavage: (Ac)2-L-Lys-D-Ala-|-D-Ala. Also transpeptidation of peptidyl-alanyl moieties that are N-acyl substituents of D-alanine.</text>
        <dbReference type="EC" id="3.4.16.4"/>
    </reaction>
</comment>
<evidence type="ECO:0000256" key="24">
    <source>
        <dbReference type="ARBA" id="ARBA00044770"/>
    </source>
</evidence>
<dbReference type="Gene3D" id="3.40.710.10">
    <property type="entry name" value="DD-peptidase/beta-lactamase superfamily"/>
    <property type="match status" value="2"/>
</dbReference>
<dbReference type="InterPro" id="IPR023346">
    <property type="entry name" value="Lysozyme-like_dom_sf"/>
</dbReference>
<keyword evidence="15" id="KW-0133">Cell shape</keyword>
<dbReference type="GO" id="GO:0046677">
    <property type="term" value="P:response to antibiotic"/>
    <property type="evidence" value="ECO:0007669"/>
    <property type="project" value="UniProtKB-KW"/>
</dbReference>
<dbReference type="GO" id="GO:0008658">
    <property type="term" value="F:penicillin binding"/>
    <property type="evidence" value="ECO:0007669"/>
    <property type="project" value="InterPro"/>
</dbReference>
<evidence type="ECO:0000256" key="22">
    <source>
        <dbReference type="ARBA" id="ARBA00023316"/>
    </source>
</evidence>
<evidence type="ECO:0000256" key="14">
    <source>
        <dbReference type="ARBA" id="ARBA00022801"/>
    </source>
</evidence>
<dbReference type="SUPFAM" id="SSF53955">
    <property type="entry name" value="Lysozyme-like"/>
    <property type="match status" value="1"/>
</dbReference>
<evidence type="ECO:0000256" key="2">
    <source>
        <dbReference type="ARBA" id="ARBA00004752"/>
    </source>
</evidence>
<evidence type="ECO:0000256" key="9">
    <source>
        <dbReference type="ARBA" id="ARBA00022645"/>
    </source>
</evidence>
<dbReference type="InterPro" id="IPR031376">
    <property type="entry name" value="PCB_OB"/>
</dbReference>
<comment type="pathway">
    <text evidence="2">Cell wall biogenesis; peptidoglycan biosynthesis.</text>
</comment>
<dbReference type="GO" id="GO:0030288">
    <property type="term" value="C:outer membrane-bounded periplasmic space"/>
    <property type="evidence" value="ECO:0007669"/>
    <property type="project" value="TreeGrafter"/>
</dbReference>
<keyword evidence="18 28" id="KW-1133">Transmembrane helix</keyword>
<evidence type="ECO:0000259" key="29">
    <source>
        <dbReference type="Pfam" id="PF00905"/>
    </source>
</evidence>
<evidence type="ECO:0000256" key="21">
    <source>
        <dbReference type="ARBA" id="ARBA00023268"/>
    </source>
</evidence>
<keyword evidence="33" id="KW-1185">Reference proteome</keyword>
<feature type="compositionally biased region" description="Low complexity" evidence="27">
    <location>
        <begin position="762"/>
        <end position="778"/>
    </location>
</feature>
<feature type="domain" description="Penicillin-binding protein OB-like" evidence="31">
    <location>
        <begin position="338"/>
        <end position="442"/>
    </location>
</feature>
<evidence type="ECO:0000256" key="1">
    <source>
        <dbReference type="ARBA" id="ARBA00004249"/>
    </source>
</evidence>
<dbReference type="Pfam" id="PF00912">
    <property type="entry name" value="Transgly"/>
    <property type="match status" value="1"/>
</dbReference>
<dbReference type="EMBL" id="JAAGOH010000017">
    <property type="protein sequence ID" value="NDY92351.1"/>
    <property type="molecule type" value="Genomic_DNA"/>
</dbReference>
<dbReference type="InterPro" id="IPR012338">
    <property type="entry name" value="Beta-lactam/transpept-like"/>
</dbReference>
<dbReference type="UniPathway" id="UPA00219"/>
<comment type="pathway">
    <text evidence="26">Glycan biosynthesis.</text>
</comment>
<evidence type="ECO:0000256" key="23">
    <source>
        <dbReference type="ARBA" id="ARBA00034000"/>
    </source>
</evidence>
<evidence type="ECO:0000256" key="17">
    <source>
        <dbReference type="ARBA" id="ARBA00022984"/>
    </source>
</evidence>
<keyword evidence="12" id="KW-0808">Transferase</keyword>
<keyword evidence="19 28" id="KW-0472">Membrane</keyword>